<protein>
    <recommendedName>
        <fullName evidence="14">Sodium:solute symporter family protein</fullName>
    </recommendedName>
</protein>
<evidence type="ECO:0000256" key="1">
    <source>
        <dbReference type="ARBA" id="ARBA00004651"/>
    </source>
</evidence>
<dbReference type="GO" id="GO:0006814">
    <property type="term" value="P:sodium ion transport"/>
    <property type="evidence" value="ECO:0007669"/>
    <property type="project" value="UniProtKB-KW"/>
</dbReference>
<feature type="transmembrane region" description="Helical" evidence="12">
    <location>
        <begin position="504"/>
        <end position="524"/>
    </location>
</feature>
<evidence type="ECO:0000256" key="4">
    <source>
        <dbReference type="ARBA" id="ARBA00022475"/>
    </source>
</evidence>
<gene>
    <name evidence="13" type="primary">101895390</name>
</gene>
<evidence type="ECO:0000256" key="5">
    <source>
        <dbReference type="ARBA" id="ARBA00022692"/>
    </source>
</evidence>
<dbReference type="NCBIfam" id="TIGR00813">
    <property type="entry name" value="sss"/>
    <property type="match status" value="1"/>
</dbReference>
<name>A0A1I8M2Z7_MUSDO</name>
<dbReference type="CDD" id="cd11492">
    <property type="entry name" value="SLC5sbd_NIS-SMVT"/>
    <property type="match status" value="1"/>
</dbReference>
<dbReference type="GO" id="GO:0005886">
    <property type="term" value="C:plasma membrane"/>
    <property type="evidence" value="ECO:0007669"/>
    <property type="project" value="UniProtKB-SubCell"/>
</dbReference>
<feature type="transmembrane region" description="Helical" evidence="12">
    <location>
        <begin position="563"/>
        <end position="583"/>
    </location>
</feature>
<dbReference type="InterPro" id="IPR038377">
    <property type="entry name" value="Na/Glc_symporter_sf"/>
</dbReference>
<dbReference type="InterPro" id="IPR001734">
    <property type="entry name" value="Na/solute_symporter"/>
</dbReference>
<reference evidence="13" key="1">
    <citation type="submission" date="2020-05" db="UniProtKB">
        <authorList>
            <consortium name="EnsemblMetazoa"/>
        </authorList>
    </citation>
    <scope>IDENTIFICATION</scope>
    <source>
        <strain evidence="13">Aabys</strain>
    </source>
</reference>
<sequence length="694" mass="75337">MSSEPAGGQIITTTPSATIMASSQLAGSSTPSTTTTTTSTTVAAEIVGSTVAGIKETMKTLITTPTARTTTTTSMATPSTTTISSVSSTAAISSSLANDPTKQSVADLSSSLQHFGIVDYCVFVLMLIICAAIGFYFGFIEKKQKKKGQKGSATEQRRGSEALDYLVGGRKMKVFPVSLSLVASFVSGISLLGTSTEIYVYGTQYAFILITLALSGVISWYVFLPVFCNLQLTSTYEYFDKRFSRRMRLFGAVLFNIKTVLWLPIAVYVPALTLSQVSGIELHTIVPIVIVICTFYTTVGGIRGVVWTDVIQSFVMFGSMFILIIKGTIDVGGLGVLWQRNLEGGRLNFPELTLDPTVRMGILPVFIGGTFFKLQNTSINQPTIQRFMSLPSLKQIKQTLWTFSIGLTLLYCLCIYVGLLAFATFHDCDPIATGLCHSRDQLVPVLVMNVLGQFPGMPGLFVSGVFSAALSSLSTYLNSLAAVVLEDFIKPFAKKDISERTTGLIMRTVVVICGLSSIGLVYVVEKLGMVLQLSATLQSIVYGPMLGIFTVGMLMPWLNEKSVLAGSICSFLTMAWICINAQIANVTGTFRHPKLPVAVDGCNYDFDMSKYLNTTSEYLPSHGSNIYHISFLWYTGLGACLVMIASNVACLFFGLNDVSKLDDKLVSPFIVKYIQKYKYSEVKVVKDLPLNGLK</sequence>
<feature type="transmembrane region" description="Helical" evidence="12">
    <location>
        <begin position="530"/>
        <end position="551"/>
    </location>
</feature>
<proteinExistence type="inferred from homology"/>
<dbReference type="Pfam" id="PF00474">
    <property type="entry name" value="SSF"/>
    <property type="match status" value="1"/>
</dbReference>
<evidence type="ECO:0000256" key="11">
    <source>
        <dbReference type="RuleBase" id="RU362091"/>
    </source>
</evidence>
<evidence type="ECO:0000256" key="12">
    <source>
        <dbReference type="SAM" id="Phobius"/>
    </source>
</evidence>
<evidence type="ECO:0008006" key="14">
    <source>
        <dbReference type="Google" id="ProtNLM"/>
    </source>
</evidence>
<dbReference type="VEuPathDB" id="VectorBase:MDOMA2_001617"/>
<feature type="transmembrane region" description="Helical" evidence="12">
    <location>
        <begin position="117"/>
        <end position="140"/>
    </location>
</feature>
<keyword evidence="8" id="KW-0406">Ion transport</keyword>
<keyword evidence="9 12" id="KW-0472">Membrane</keyword>
<dbReference type="AlphaFoldDB" id="A0A1I8M2Z7"/>
<evidence type="ECO:0000313" key="13">
    <source>
        <dbReference type="EnsemblMetazoa" id="MDOA000715-PD"/>
    </source>
</evidence>
<comment type="subcellular location">
    <subcellularLocation>
        <location evidence="1">Cell membrane</location>
        <topology evidence="1">Multi-pass membrane protein</topology>
    </subcellularLocation>
</comment>
<dbReference type="PROSITE" id="PS50283">
    <property type="entry name" value="NA_SOLUT_SYMP_3"/>
    <property type="match status" value="1"/>
</dbReference>
<keyword evidence="7" id="KW-0915">Sodium</keyword>
<evidence type="ECO:0000256" key="10">
    <source>
        <dbReference type="ARBA" id="ARBA00023201"/>
    </source>
</evidence>
<keyword evidence="10" id="KW-0739">Sodium transport</keyword>
<feature type="transmembrane region" description="Helical" evidence="12">
    <location>
        <begin position="400"/>
        <end position="425"/>
    </location>
</feature>
<keyword evidence="5 12" id="KW-0812">Transmembrane</keyword>
<accession>A0A1I8M2Z7</accession>
<organism evidence="13">
    <name type="scientific">Musca domestica</name>
    <name type="common">House fly</name>
    <dbReference type="NCBI Taxonomy" id="7370"/>
    <lineage>
        <taxon>Eukaryota</taxon>
        <taxon>Metazoa</taxon>
        <taxon>Ecdysozoa</taxon>
        <taxon>Arthropoda</taxon>
        <taxon>Hexapoda</taxon>
        <taxon>Insecta</taxon>
        <taxon>Pterygota</taxon>
        <taxon>Neoptera</taxon>
        <taxon>Endopterygota</taxon>
        <taxon>Diptera</taxon>
        <taxon>Brachycera</taxon>
        <taxon>Muscomorpha</taxon>
        <taxon>Muscoidea</taxon>
        <taxon>Muscidae</taxon>
        <taxon>Musca</taxon>
    </lineage>
</organism>
<dbReference type="OrthoDB" id="6132759at2759"/>
<dbReference type="GO" id="GO:0015293">
    <property type="term" value="F:symporter activity"/>
    <property type="evidence" value="ECO:0007669"/>
    <property type="project" value="TreeGrafter"/>
</dbReference>
<feature type="transmembrane region" description="Helical" evidence="12">
    <location>
        <begin position="358"/>
        <end position="379"/>
    </location>
</feature>
<evidence type="ECO:0000256" key="9">
    <source>
        <dbReference type="ARBA" id="ARBA00023136"/>
    </source>
</evidence>
<feature type="transmembrane region" description="Helical" evidence="12">
    <location>
        <begin position="631"/>
        <end position="655"/>
    </location>
</feature>
<keyword evidence="3" id="KW-0813">Transport</keyword>
<comment type="similarity">
    <text evidence="2 11">Belongs to the sodium:solute symporter (SSF) (TC 2.A.21) family.</text>
</comment>
<evidence type="ECO:0000256" key="8">
    <source>
        <dbReference type="ARBA" id="ARBA00023065"/>
    </source>
</evidence>
<feature type="transmembrane region" description="Helical" evidence="12">
    <location>
        <begin position="205"/>
        <end position="228"/>
    </location>
</feature>
<dbReference type="InterPro" id="IPR051163">
    <property type="entry name" value="Sodium:Solute_Symporter_SSF"/>
</dbReference>
<evidence type="ECO:0000256" key="2">
    <source>
        <dbReference type="ARBA" id="ARBA00006434"/>
    </source>
</evidence>
<feature type="transmembrane region" description="Helical" evidence="12">
    <location>
        <begin position="282"/>
        <end position="302"/>
    </location>
</feature>
<feature type="transmembrane region" description="Helical" evidence="12">
    <location>
        <begin position="314"/>
        <end position="338"/>
    </location>
</feature>
<dbReference type="PANTHER" id="PTHR42985">
    <property type="entry name" value="SODIUM-COUPLED MONOCARBOXYLATE TRANSPORTER"/>
    <property type="match status" value="1"/>
</dbReference>
<dbReference type="Gene3D" id="1.20.1730.10">
    <property type="entry name" value="Sodium/glucose cotransporter"/>
    <property type="match status" value="1"/>
</dbReference>
<evidence type="ECO:0000256" key="7">
    <source>
        <dbReference type="ARBA" id="ARBA00023053"/>
    </source>
</evidence>
<dbReference type="PANTHER" id="PTHR42985:SF5">
    <property type="entry name" value="FI02094P-RELATED"/>
    <property type="match status" value="1"/>
</dbReference>
<feature type="transmembrane region" description="Helical" evidence="12">
    <location>
        <begin position="174"/>
        <end position="193"/>
    </location>
</feature>
<evidence type="ECO:0000256" key="3">
    <source>
        <dbReference type="ARBA" id="ARBA00022448"/>
    </source>
</evidence>
<keyword evidence="4" id="KW-1003">Cell membrane</keyword>
<keyword evidence="6 12" id="KW-1133">Transmembrane helix</keyword>
<dbReference type="EnsemblMetazoa" id="MDOA000715-RD">
    <property type="protein sequence ID" value="MDOA000715-PD"/>
    <property type="gene ID" value="MDOA000715"/>
</dbReference>
<dbReference type="VEuPathDB" id="VectorBase:MDOA000715"/>
<evidence type="ECO:0000256" key="6">
    <source>
        <dbReference type="ARBA" id="ARBA00022989"/>
    </source>
</evidence>
<feature type="transmembrane region" description="Helical" evidence="12">
    <location>
        <begin position="249"/>
        <end position="270"/>
    </location>
</feature>
<feature type="transmembrane region" description="Helical" evidence="12">
    <location>
        <begin position="460"/>
        <end position="484"/>
    </location>
</feature>